<accession>A0A0J6SSJ4</accession>
<evidence type="ECO:0000256" key="1">
    <source>
        <dbReference type="SAM" id="SignalP"/>
    </source>
</evidence>
<dbReference type="PATRIC" id="fig|270351.6.peg.6944"/>
<comment type="caution">
    <text evidence="2">The sequence shown here is derived from an EMBL/GenBank/DDBJ whole genome shotgun (WGS) entry which is preliminary data.</text>
</comment>
<organism evidence="2 3">
    <name type="scientific">Methylobacterium aquaticum</name>
    <dbReference type="NCBI Taxonomy" id="270351"/>
    <lineage>
        <taxon>Bacteria</taxon>
        <taxon>Pseudomonadati</taxon>
        <taxon>Pseudomonadota</taxon>
        <taxon>Alphaproteobacteria</taxon>
        <taxon>Hyphomicrobiales</taxon>
        <taxon>Methylobacteriaceae</taxon>
        <taxon>Methylobacterium</taxon>
    </lineage>
</organism>
<feature type="chain" id="PRO_5005282057" description="Secreted protein" evidence="1">
    <location>
        <begin position="27"/>
        <end position="81"/>
    </location>
</feature>
<feature type="signal peptide" evidence="1">
    <location>
        <begin position="1"/>
        <end position="26"/>
    </location>
</feature>
<name>A0A0J6SSJ4_9HYPH</name>
<dbReference type="Proteomes" id="UP000035929">
    <property type="component" value="Unassembled WGS sequence"/>
</dbReference>
<dbReference type="EMBL" id="LABX01000071">
    <property type="protein sequence ID" value="KMO36348.1"/>
    <property type="molecule type" value="Genomic_DNA"/>
</dbReference>
<dbReference type="RefSeq" id="WP_048463660.1">
    <property type="nucleotide sequence ID" value="NZ_JBNTQU010000030.1"/>
</dbReference>
<reference evidence="2 3" key="1">
    <citation type="submission" date="2015-03" db="EMBL/GenBank/DDBJ databases">
        <title>Genome sequencing of Methylobacterium aquaticum DSM16371 type strain.</title>
        <authorList>
            <person name="Chaudhry V."/>
            <person name="Patil P.B."/>
        </authorList>
    </citation>
    <scope>NUCLEOTIDE SEQUENCE [LARGE SCALE GENOMIC DNA]</scope>
    <source>
        <strain evidence="2 3">DSM 16371</strain>
    </source>
</reference>
<evidence type="ECO:0000313" key="3">
    <source>
        <dbReference type="Proteomes" id="UP000035929"/>
    </source>
</evidence>
<evidence type="ECO:0008006" key="4">
    <source>
        <dbReference type="Google" id="ProtNLM"/>
    </source>
</evidence>
<evidence type="ECO:0000313" key="2">
    <source>
        <dbReference type="EMBL" id="KMO36348.1"/>
    </source>
</evidence>
<protein>
    <recommendedName>
        <fullName evidence="4">Secreted protein</fullName>
    </recommendedName>
</protein>
<proteinExistence type="predicted"/>
<dbReference type="OrthoDB" id="8004988at2"/>
<sequence length="81" mass="8383">MIPARTRIAAVAATGTLLLSLAVSTAARSQPDPRVVQPGGPSRAAILIALPSSAVRDARSAAIEREHVRAQRIIARVCTGC</sequence>
<dbReference type="AlphaFoldDB" id="A0A0J6SSJ4"/>
<gene>
    <name evidence="2" type="ORF">VP06_10255</name>
</gene>
<keyword evidence="1" id="KW-0732">Signal</keyword>